<feature type="domain" description="C-type lectin" evidence="4">
    <location>
        <begin position="49"/>
        <end position="173"/>
    </location>
</feature>
<feature type="non-terminal residue" evidence="5">
    <location>
        <position position="1"/>
    </location>
</feature>
<name>A0AAD9QJL1_ACRCE</name>
<evidence type="ECO:0000256" key="2">
    <source>
        <dbReference type="PROSITE-ProRule" id="PRU00076"/>
    </source>
</evidence>
<dbReference type="PROSITE" id="PS50026">
    <property type="entry name" value="EGF_3"/>
    <property type="match status" value="1"/>
</dbReference>
<dbReference type="SUPFAM" id="SSF57196">
    <property type="entry name" value="EGF/Laminin"/>
    <property type="match status" value="1"/>
</dbReference>
<keyword evidence="6" id="KW-1185">Reference proteome</keyword>
<dbReference type="InterPro" id="IPR001304">
    <property type="entry name" value="C-type_lectin-like"/>
</dbReference>
<feature type="non-terminal residue" evidence="5">
    <location>
        <position position="178"/>
    </location>
</feature>
<reference evidence="5" key="1">
    <citation type="journal article" date="2023" name="G3 (Bethesda)">
        <title>Whole genome assembly and annotation of the endangered Caribbean coral Acropora cervicornis.</title>
        <authorList>
            <person name="Selwyn J.D."/>
            <person name="Vollmer S.V."/>
        </authorList>
    </citation>
    <scope>NUCLEOTIDE SEQUENCE</scope>
    <source>
        <strain evidence="5">K2</strain>
    </source>
</reference>
<keyword evidence="2" id="KW-0245">EGF-like domain</keyword>
<evidence type="ECO:0000313" key="5">
    <source>
        <dbReference type="EMBL" id="KAK2562543.1"/>
    </source>
</evidence>
<keyword evidence="1 2" id="KW-1015">Disulfide bond</keyword>
<dbReference type="InterPro" id="IPR018378">
    <property type="entry name" value="C-type_lectin_CS"/>
</dbReference>
<dbReference type="PROSITE" id="PS50041">
    <property type="entry name" value="C_TYPE_LECTIN_2"/>
    <property type="match status" value="1"/>
</dbReference>
<reference evidence="5" key="2">
    <citation type="journal article" date="2023" name="Science">
        <title>Genomic signatures of disease resistance in endangered staghorn corals.</title>
        <authorList>
            <person name="Vollmer S.V."/>
            <person name="Selwyn J.D."/>
            <person name="Despard B.A."/>
            <person name="Roesel C.L."/>
        </authorList>
    </citation>
    <scope>NUCLEOTIDE SEQUENCE</scope>
    <source>
        <strain evidence="5">K2</strain>
    </source>
</reference>
<organism evidence="5 6">
    <name type="scientific">Acropora cervicornis</name>
    <name type="common">Staghorn coral</name>
    <dbReference type="NCBI Taxonomy" id="6130"/>
    <lineage>
        <taxon>Eukaryota</taxon>
        <taxon>Metazoa</taxon>
        <taxon>Cnidaria</taxon>
        <taxon>Anthozoa</taxon>
        <taxon>Hexacorallia</taxon>
        <taxon>Scleractinia</taxon>
        <taxon>Astrocoeniina</taxon>
        <taxon>Acroporidae</taxon>
        <taxon>Acropora</taxon>
    </lineage>
</organism>
<comment type="caution">
    <text evidence="2">Lacks conserved residue(s) required for the propagation of feature annotation.</text>
</comment>
<accession>A0AAD9QJL1</accession>
<feature type="disulfide bond" evidence="2">
    <location>
        <begin position="8"/>
        <end position="25"/>
    </location>
</feature>
<dbReference type="PROSITE" id="PS01186">
    <property type="entry name" value="EGF_2"/>
    <property type="match status" value="1"/>
</dbReference>
<dbReference type="InterPro" id="IPR016187">
    <property type="entry name" value="CTDL_fold"/>
</dbReference>
<dbReference type="InterPro" id="IPR000742">
    <property type="entry name" value="EGF"/>
</dbReference>
<dbReference type="CDD" id="cd00037">
    <property type="entry name" value="CLECT"/>
    <property type="match status" value="1"/>
</dbReference>
<dbReference type="PROSITE" id="PS00615">
    <property type="entry name" value="C_TYPE_LECTIN_1"/>
    <property type="match status" value="1"/>
</dbReference>
<dbReference type="SMART" id="SM00181">
    <property type="entry name" value="EGF"/>
    <property type="match status" value="1"/>
</dbReference>
<protein>
    <submittedName>
        <fullName evidence="5">Versican core protein</fullName>
    </submittedName>
</protein>
<dbReference type="SUPFAM" id="SSF56436">
    <property type="entry name" value="C-type lectin-like"/>
    <property type="match status" value="1"/>
</dbReference>
<evidence type="ECO:0000313" key="6">
    <source>
        <dbReference type="Proteomes" id="UP001249851"/>
    </source>
</evidence>
<dbReference type="Pfam" id="PF00008">
    <property type="entry name" value="EGF"/>
    <property type="match status" value="1"/>
</dbReference>
<dbReference type="InterPro" id="IPR016186">
    <property type="entry name" value="C-type_lectin-like/link_sf"/>
</dbReference>
<dbReference type="Pfam" id="PF00059">
    <property type="entry name" value="Lectin_C"/>
    <property type="match status" value="1"/>
</dbReference>
<dbReference type="Proteomes" id="UP001249851">
    <property type="component" value="Unassembled WGS sequence"/>
</dbReference>
<evidence type="ECO:0000256" key="1">
    <source>
        <dbReference type="ARBA" id="ARBA00023157"/>
    </source>
</evidence>
<feature type="disulfide bond" evidence="2">
    <location>
        <begin position="27"/>
        <end position="36"/>
    </location>
</feature>
<dbReference type="PANTHER" id="PTHR22803">
    <property type="entry name" value="MANNOSE, PHOSPHOLIPASE, LECTIN RECEPTOR RELATED"/>
    <property type="match status" value="1"/>
</dbReference>
<dbReference type="InterPro" id="IPR050111">
    <property type="entry name" value="C-type_lectin/snaclec_domain"/>
</dbReference>
<dbReference type="AlphaFoldDB" id="A0AAD9QJL1"/>
<gene>
    <name evidence="5" type="ORF">P5673_014221</name>
</gene>
<evidence type="ECO:0000259" key="4">
    <source>
        <dbReference type="PROSITE" id="PS50041"/>
    </source>
</evidence>
<feature type="domain" description="EGF-like" evidence="3">
    <location>
        <begin position="1"/>
        <end position="37"/>
    </location>
</feature>
<dbReference type="EMBL" id="JARQWQ010000028">
    <property type="protein sequence ID" value="KAK2562543.1"/>
    <property type="molecule type" value="Genomic_DNA"/>
</dbReference>
<sequence>SPCSNLPCKNNGKCVTIYETNSYVCLCNKGFTGKHCGEMDRCPVGYVLYKNSCSYMVKTPTSSWSAARNICQILGADLVVIKSETENHFIYNDVYVKKGGSGILWIGMKRNTRDQKFYWIDGSPASYSDRYYTNWYPGQPGHSEDCGEILTCCANAHLEKWNDRHCSSLASFVLCEKP</sequence>
<comment type="caution">
    <text evidence="5">The sequence shown here is derived from an EMBL/GenBank/DDBJ whole genome shotgun (WGS) entry which is preliminary data.</text>
</comment>
<dbReference type="SMART" id="SM00034">
    <property type="entry name" value="CLECT"/>
    <property type="match status" value="1"/>
</dbReference>
<dbReference type="Gene3D" id="3.10.100.10">
    <property type="entry name" value="Mannose-Binding Protein A, subunit A"/>
    <property type="match status" value="1"/>
</dbReference>
<evidence type="ECO:0000259" key="3">
    <source>
        <dbReference type="PROSITE" id="PS50026"/>
    </source>
</evidence>
<dbReference type="PROSITE" id="PS00022">
    <property type="entry name" value="EGF_1"/>
    <property type="match status" value="1"/>
</dbReference>
<proteinExistence type="predicted"/>
<dbReference type="Gene3D" id="2.10.25.10">
    <property type="entry name" value="Laminin"/>
    <property type="match status" value="1"/>
</dbReference>
<dbReference type="CDD" id="cd00054">
    <property type="entry name" value="EGF_CA"/>
    <property type="match status" value="1"/>
</dbReference>